<gene>
    <name evidence="2" type="ORF">G6011_01641</name>
</gene>
<reference evidence="2" key="1">
    <citation type="submission" date="2021-07" db="EMBL/GenBank/DDBJ databases">
        <title>Genome Resource of American Ginseng Black Spot Pathogen Alternaria panax.</title>
        <authorList>
            <person name="Qiu C."/>
            <person name="Wang W."/>
            <person name="Liu Z."/>
        </authorList>
    </citation>
    <scope>NUCLEOTIDE SEQUENCE</scope>
    <source>
        <strain evidence="2">BNCC115425</strain>
    </source>
</reference>
<organism evidence="2 3">
    <name type="scientific">Alternaria panax</name>
    <dbReference type="NCBI Taxonomy" id="48097"/>
    <lineage>
        <taxon>Eukaryota</taxon>
        <taxon>Fungi</taxon>
        <taxon>Dikarya</taxon>
        <taxon>Ascomycota</taxon>
        <taxon>Pezizomycotina</taxon>
        <taxon>Dothideomycetes</taxon>
        <taxon>Pleosporomycetidae</taxon>
        <taxon>Pleosporales</taxon>
        <taxon>Pleosporineae</taxon>
        <taxon>Pleosporaceae</taxon>
        <taxon>Alternaria</taxon>
        <taxon>Alternaria sect. Panax</taxon>
    </lineage>
</organism>
<dbReference type="AlphaFoldDB" id="A0AAD4IL49"/>
<sequence>MRKASLIVILTTVISGVTAIDKIARKAERCITYAVTDKSWAENNLTRRRVIYDTTGNVAHYDQTLYSIGWMWSNEKKACNARATDTVVYYNGMVILGGTYVVDSSEKIGEEGDRAHQCLLDLFKVTLGNNLNCTAV</sequence>
<protein>
    <submittedName>
        <fullName evidence="2">Uncharacterized protein</fullName>
    </submittedName>
</protein>
<evidence type="ECO:0000313" key="3">
    <source>
        <dbReference type="Proteomes" id="UP001199106"/>
    </source>
</evidence>
<comment type="caution">
    <text evidence="2">The sequence shown here is derived from an EMBL/GenBank/DDBJ whole genome shotgun (WGS) entry which is preliminary data.</text>
</comment>
<proteinExistence type="predicted"/>
<dbReference type="EMBL" id="JAANER010000001">
    <property type="protein sequence ID" value="KAG9196520.1"/>
    <property type="molecule type" value="Genomic_DNA"/>
</dbReference>
<dbReference type="Proteomes" id="UP001199106">
    <property type="component" value="Unassembled WGS sequence"/>
</dbReference>
<keyword evidence="3" id="KW-1185">Reference proteome</keyword>
<name>A0AAD4IL49_9PLEO</name>
<keyword evidence="1" id="KW-0732">Signal</keyword>
<feature type="signal peptide" evidence="1">
    <location>
        <begin position="1"/>
        <end position="19"/>
    </location>
</feature>
<evidence type="ECO:0000256" key="1">
    <source>
        <dbReference type="SAM" id="SignalP"/>
    </source>
</evidence>
<feature type="chain" id="PRO_5042053232" evidence="1">
    <location>
        <begin position="20"/>
        <end position="136"/>
    </location>
</feature>
<accession>A0AAD4IL49</accession>
<evidence type="ECO:0000313" key="2">
    <source>
        <dbReference type="EMBL" id="KAG9196520.1"/>
    </source>
</evidence>